<proteinExistence type="predicted"/>
<sequence length="72" mass="8293">MHFMPYSFLRYWNIGLAGHVANLCCSNDKSFPCVFCREERAYSSPRCCKLSPPCLWCSLCCIGKPCERYLVS</sequence>
<dbReference type="EMBL" id="JAGKQH010000007">
    <property type="protein sequence ID" value="KAG6595528.1"/>
    <property type="molecule type" value="Genomic_DNA"/>
</dbReference>
<name>A0AAV6NEH0_9ROSI</name>
<dbReference type="Proteomes" id="UP000685013">
    <property type="component" value="Chromosome 7"/>
</dbReference>
<feature type="non-terminal residue" evidence="1">
    <location>
        <position position="1"/>
    </location>
</feature>
<gene>
    <name evidence="1" type="ORF">SDJN03_12081</name>
</gene>
<accession>A0AAV6NEH0</accession>
<dbReference type="AlphaFoldDB" id="A0AAV6NEH0"/>
<evidence type="ECO:0000313" key="1">
    <source>
        <dbReference type="EMBL" id="KAG6595528.1"/>
    </source>
</evidence>
<reference evidence="1 2" key="1">
    <citation type="journal article" date="2021" name="Hortic Res">
        <title>The domestication of Cucurbita argyrosperma as revealed by the genome of its wild relative.</title>
        <authorList>
            <person name="Barrera-Redondo J."/>
            <person name="Sanchez-de la Vega G."/>
            <person name="Aguirre-Liguori J.A."/>
            <person name="Castellanos-Morales G."/>
            <person name="Gutierrez-Guerrero Y.T."/>
            <person name="Aguirre-Dugua X."/>
            <person name="Aguirre-Planter E."/>
            <person name="Tenaillon M.I."/>
            <person name="Lira-Saade R."/>
            <person name="Eguiarte L.E."/>
        </authorList>
    </citation>
    <scope>NUCLEOTIDE SEQUENCE [LARGE SCALE GENOMIC DNA]</scope>
    <source>
        <strain evidence="1">JBR-2021</strain>
    </source>
</reference>
<evidence type="ECO:0000313" key="2">
    <source>
        <dbReference type="Proteomes" id="UP000685013"/>
    </source>
</evidence>
<evidence type="ECO:0008006" key="3">
    <source>
        <dbReference type="Google" id="ProtNLM"/>
    </source>
</evidence>
<organism evidence="1 2">
    <name type="scientific">Cucurbita argyrosperma subsp. sororia</name>
    <dbReference type="NCBI Taxonomy" id="37648"/>
    <lineage>
        <taxon>Eukaryota</taxon>
        <taxon>Viridiplantae</taxon>
        <taxon>Streptophyta</taxon>
        <taxon>Embryophyta</taxon>
        <taxon>Tracheophyta</taxon>
        <taxon>Spermatophyta</taxon>
        <taxon>Magnoliopsida</taxon>
        <taxon>eudicotyledons</taxon>
        <taxon>Gunneridae</taxon>
        <taxon>Pentapetalae</taxon>
        <taxon>rosids</taxon>
        <taxon>fabids</taxon>
        <taxon>Cucurbitales</taxon>
        <taxon>Cucurbitaceae</taxon>
        <taxon>Cucurbiteae</taxon>
        <taxon>Cucurbita</taxon>
    </lineage>
</organism>
<protein>
    <recommendedName>
        <fullName evidence="3">Secreted protein</fullName>
    </recommendedName>
</protein>
<keyword evidence="2" id="KW-1185">Reference proteome</keyword>
<comment type="caution">
    <text evidence="1">The sequence shown here is derived from an EMBL/GenBank/DDBJ whole genome shotgun (WGS) entry which is preliminary data.</text>
</comment>